<proteinExistence type="predicted"/>
<protein>
    <submittedName>
        <fullName evidence="2">Uncharacterized protein</fullName>
    </submittedName>
</protein>
<reference evidence="2" key="1">
    <citation type="submission" date="2015-07" db="EMBL/GenBank/DDBJ databases">
        <title>Adaptation to a free-living lifestyle via gene acquisitions in the diplomonad Trepomonas sp. PC1.</title>
        <authorList>
            <person name="Xu F."/>
            <person name="Jerlstrom-Hultqvist J."/>
            <person name="Kolisko M."/>
            <person name="Simpson A.G.B."/>
            <person name="Roger A.J."/>
            <person name="Svard S.G."/>
            <person name="Andersson J.O."/>
        </authorList>
    </citation>
    <scope>NUCLEOTIDE SEQUENCE</scope>
    <source>
        <strain evidence="2">PC1</strain>
    </source>
</reference>
<accession>A0A146K064</accession>
<feature type="coiled-coil region" evidence="1">
    <location>
        <begin position="336"/>
        <end position="363"/>
    </location>
</feature>
<gene>
    <name evidence="2" type="ORF">TPC1_31190</name>
</gene>
<keyword evidence="1" id="KW-0175">Coiled coil</keyword>
<dbReference type="AlphaFoldDB" id="A0A146K064"/>
<feature type="non-terminal residue" evidence="2">
    <location>
        <position position="1"/>
    </location>
</feature>
<name>A0A146K064_9EUKA</name>
<feature type="coiled-coil region" evidence="1">
    <location>
        <begin position="142"/>
        <end position="270"/>
    </location>
</feature>
<evidence type="ECO:0000256" key="1">
    <source>
        <dbReference type="SAM" id="Coils"/>
    </source>
</evidence>
<dbReference type="EMBL" id="GDID01007291">
    <property type="protein sequence ID" value="JAP89315.1"/>
    <property type="molecule type" value="Transcribed_RNA"/>
</dbReference>
<organism evidence="2">
    <name type="scientific">Trepomonas sp. PC1</name>
    <dbReference type="NCBI Taxonomy" id="1076344"/>
    <lineage>
        <taxon>Eukaryota</taxon>
        <taxon>Metamonada</taxon>
        <taxon>Diplomonadida</taxon>
        <taxon>Hexamitidae</taxon>
        <taxon>Hexamitinae</taxon>
        <taxon>Trepomonas</taxon>
    </lineage>
</organism>
<sequence>DDLFAALLSGSNISQKSQIYPIMKNLIKQSTQISKNSFKPDKEIVNQILISFREINDLMEHHNQQYFQLQQQIEENTIQIVQFQNDNIMMQACLENIMKSLNQKAPEQVKQLTKQAEQAVKQTYQLSKQQEVQLRSSDTTKIDENIQQLIQLEQQNAQLELEKQSLSESLKKMERRVNELSGQVMANNVQDPEAAKKVNSQLQEQNKKIATLEDQLESQKQLAEQQLQKLHEKYEKFAIGQSTESLIDQIQQLKDELEKAKHQKADVVQQRDNQHLLQIIAKQQLQISTLQNQQLTTNQRSPPQKQDLAELKNQLIKLNAKMIELKPTGEGTEILYKKAQGRIYELEKELETEKMKMQQVQELQEPKLKMAVEQLVEVKRRWQQATDELKMK</sequence>
<evidence type="ECO:0000313" key="2">
    <source>
        <dbReference type="EMBL" id="JAP89315.1"/>
    </source>
</evidence>